<feature type="transmembrane region" description="Helical" evidence="6">
    <location>
        <begin position="76"/>
        <end position="96"/>
    </location>
</feature>
<evidence type="ECO:0000256" key="1">
    <source>
        <dbReference type="ARBA" id="ARBA00004651"/>
    </source>
</evidence>
<dbReference type="EMBL" id="KE356560">
    <property type="protein sequence ID" value="ERG92204.1"/>
    <property type="molecule type" value="Genomic_DNA"/>
</dbReference>
<dbReference type="Proteomes" id="UP000030649">
    <property type="component" value="Unassembled WGS sequence"/>
</dbReference>
<proteinExistence type="predicted"/>
<dbReference type="AlphaFoldDB" id="U1MQA2"/>
<dbReference type="PANTHER" id="PTHR33452:SF1">
    <property type="entry name" value="INNER MEMBRANE PROTEIN YPHA-RELATED"/>
    <property type="match status" value="1"/>
</dbReference>
<comment type="subcellular location">
    <subcellularLocation>
        <location evidence="1">Cell membrane</location>
        <topology evidence="1">Multi-pass membrane protein</topology>
    </subcellularLocation>
</comment>
<organism evidence="7 8">
    <name type="scientific">Haloquadratum walsbyi J07HQW1</name>
    <dbReference type="NCBI Taxonomy" id="1238424"/>
    <lineage>
        <taxon>Archaea</taxon>
        <taxon>Methanobacteriati</taxon>
        <taxon>Methanobacteriota</taxon>
        <taxon>Stenosarchaea group</taxon>
        <taxon>Halobacteria</taxon>
        <taxon>Halobacteriales</taxon>
        <taxon>Haloferacaceae</taxon>
        <taxon>Haloquadratum</taxon>
    </lineage>
</organism>
<gene>
    <name evidence="7" type="ORF">J07HQW1_02239</name>
</gene>
<accession>U1MQA2</accession>
<keyword evidence="3 6" id="KW-0812">Transmembrane</keyword>
<name>U1MQA2_9EURY</name>
<evidence type="ECO:0000256" key="6">
    <source>
        <dbReference type="SAM" id="Phobius"/>
    </source>
</evidence>
<keyword evidence="4 6" id="KW-1133">Transmembrane helix</keyword>
<feature type="transmembrane region" description="Helical" evidence="6">
    <location>
        <begin position="27"/>
        <end position="48"/>
    </location>
</feature>
<feature type="transmembrane region" description="Helical" evidence="6">
    <location>
        <begin position="278"/>
        <end position="301"/>
    </location>
</feature>
<keyword evidence="2" id="KW-1003">Cell membrane</keyword>
<evidence type="ECO:0000256" key="5">
    <source>
        <dbReference type="ARBA" id="ARBA00023136"/>
    </source>
</evidence>
<evidence type="ECO:0000256" key="3">
    <source>
        <dbReference type="ARBA" id="ARBA00022692"/>
    </source>
</evidence>
<dbReference type="PANTHER" id="PTHR33452">
    <property type="entry name" value="OXIDOREDUCTASE CATD-RELATED"/>
    <property type="match status" value="1"/>
</dbReference>
<feature type="transmembrane region" description="Helical" evidence="6">
    <location>
        <begin position="247"/>
        <end position="266"/>
    </location>
</feature>
<dbReference type="HOGENOM" id="CLU_659901_0_0_2"/>
<feature type="transmembrane region" description="Helical" evidence="6">
    <location>
        <begin position="116"/>
        <end position="139"/>
    </location>
</feature>
<dbReference type="GO" id="GO:0005886">
    <property type="term" value="C:plasma membrane"/>
    <property type="evidence" value="ECO:0007669"/>
    <property type="project" value="UniProtKB-SubCell"/>
</dbReference>
<evidence type="ECO:0000313" key="8">
    <source>
        <dbReference type="Proteomes" id="UP000030649"/>
    </source>
</evidence>
<evidence type="ECO:0000256" key="2">
    <source>
        <dbReference type="ARBA" id="ARBA00022475"/>
    </source>
</evidence>
<evidence type="ECO:0000313" key="7">
    <source>
        <dbReference type="EMBL" id="ERG92204.1"/>
    </source>
</evidence>
<dbReference type="InterPro" id="IPR051907">
    <property type="entry name" value="DoxX-like_oxidoreductase"/>
</dbReference>
<evidence type="ECO:0000256" key="4">
    <source>
        <dbReference type="ARBA" id="ARBA00022989"/>
    </source>
</evidence>
<reference evidence="7 8" key="1">
    <citation type="journal article" date="2013" name="PLoS ONE">
        <title>Assembly-driven community genomics of a hypersaline microbial ecosystem.</title>
        <authorList>
            <person name="Podell S."/>
            <person name="Ugalde J.A."/>
            <person name="Narasingarao P."/>
            <person name="Banfield J.F."/>
            <person name="Heidelberg K.B."/>
            <person name="Allen E.E."/>
        </authorList>
    </citation>
    <scope>NUCLEOTIDE SEQUENCE [LARGE SCALE GENOMIC DNA]</scope>
    <source>
        <strain evidence="8">J07HQW1</strain>
    </source>
</reference>
<feature type="transmembrane region" description="Helical" evidence="6">
    <location>
        <begin position="307"/>
        <end position="329"/>
    </location>
</feature>
<dbReference type="InterPro" id="IPR032808">
    <property type="entry name" value="DoxX"/>
</dbReference>
<protein>
    <submittedName>
        <fullName evidence="7">DoxX</fullName>
    </submittedName>
</protein>
<dbReference type="Pfam" id="PF07681">
    <property type="entry name" value="DoxX"/>
    <property type="match status" value="1"/>
</dbReference>
<keyword evidence="5 6" id="KW-0472">Membrane</keyword>
<sequence>MLGESDSQPQSRQQSGSQRARYIRLRLGLILSLCLIAPVTLATGRVSAHVKYVTPGGDPVAVAEFLGRALTDPFNLILLAGGGLFSIVAATLYLQIRPFRRDLAVFRRTMGEYRDLLSWLLRLSVGLPLVGAGFSGYFFSPAVTVGPPAFVRLFGVTTGFLLLFGFGTRLMAFVSLVGYTGGLILEPTLLLAFEYVPALTAIALLGGGRPSADQVVARLAAEDTVYSRIDPFYRAVAVPFVERVSGYTWLVPIVIRVGLGISFMYLGVTQKIMNPGDAAAVVAKYNLTAVVPVTPELWIIGAGVTEMAVGAVLFFGAFARMASLSHLFCSRRRCSVSQMILFLHISHCSDLHQHSSLPERVDGRLMRFLEAPATRRLQLILKPLRRRRIHLLRTELHIYIGIQYRLWSLIHTLVDE</sequence>
<feature type="transmembrane region" description="Helical" evidence="6">
    <location>
        <begin position="151"/>
        <end position="177"/>
    </location>
</feature>